<dbReference type="RefSeq" id="WP_334479360.1">
    <property type="nucleotide sequence ID" value="NZ_JAZHRV010000001.1"/>
</dbReference>
<dbReference type="GO" id="GO:0016787">
    <property type="term" value="F:hydrolase activity"/>
    <property type="evidence" value="ECO:0007669"/>
    <property type="project" value="UniProtKB-KW"/>
</dbReference>
<keyword evidence="2" id="KW-1185">Reference proteome</keyword>
<dbReference type="Proteomes" id="UP001364224">
    <property type="component" value="Unassembled WGS sequence"/>
</dbReference>
<organism evidence="1 2">
    <name type="scientific">Bradyrhizobium algeriense</name>
    <dbReference type="NCBI Taxonomy" id="634784"/>
    <lineage>
        <taxon>Bacteria</taxon>
        <taxon>Pseudomonadati</taxon>
        <taxon>Pseudomonadota</taxon>
        <taxon>Alphaproteobacteria</taxon>
        <taxon>Hyphomicrobiales</taxon>
        <taxon>Nitrobacteraceae</taxon>
        <taxon>Bradyrhizobium</taxon>
    </lineage>
</organism>
<dbReference type="InterPro" id="IPR050261">
    <property type="entry name" value="FrsA_esterase"/>
</dbReference>
<dbReference type="SUPFAM" id="SSF53474">
    <property type="entry name" value="alpha/beta-Hydrolases"/>
    <property type="match status" value="1"/>
</dbReference>
<sequence length="372" mass="41221">MAIPVGHFDQKGWIQWPDSEDLSAEFLRLLGAAQEGGSTVSECFRTASRIDPKDHESWYREWNKTADANNERGNTALGAGHFLTAQSNWLRALNYYSAAVFDLEFVDKRLQAGLAKMRTCARRYLEHRTPAGEVVEIPWLSRYPLEGYFLPAPAASAQTPVIICLGEPGHRKEEYLYKTARHARNRGMSLLATDLLGTDNGAQFENVVGRSDLETAVSYIMDYLTTRDDVDKRRIAILGDGSGSFVARGVALDHRFAAAVCDGGIWDLQERAFLANHIAPLDARANLIPNGIARNLKCPILITIGEHGWLEPEHVNVLIEQLKTDQQDITLKIFTGAETGASQGHADNPTLASEFIFDWIADRLESNAASNP</sequence>
<dbReference type="Gene3D" id="3.40.50.1820">
    <property type="entry name" value="alpha/beta hydrolase"/>
    <property type="match status" value="1"/>
</dbReference>
<dbReference type="Gene3D" id="1.20.1440.110">
    <property type="entry name" value="acylaminoacyl peptidase"/>
    <property type="match status" value="1"/>
</dbReference>
<protein>
    <submittedName>
        <fullName evidence="1">Dienelactone hydrolase</fullName>
    </submittedName>
</protein>
<dbReference type="PANTHER" id="PTHR22946">
    <property type="entry name" value="DIENELACTONE HYDROLASE DOMAIN-CONTAINING PROTEIN-RELATED"/>
    <property type="match status" value="1"/>
</dbReference>
<proteinExistence type="predicted"/>
<reference evidence="1 2" key="1">
    <citation type="submission" date="2024-02" db="EMBL/GenBank/DDBJ databases">
        <title>Adaptive strategies in a cosmopolitan and abundant soil bacterium.</title>
        <authorList>
            <person name="Carini P."/>
        </authorList>
    </citation>
    <scope>NUCLEOTIDE SEQUENCE [LARGE SCALE GENOMIC DNA]</scope>
    <source>
        <strain evidence="1 2">AZCC 1608</strain>
    </source>
</reference>
<gene>
    <name evidence="1" type="ORF">V1286_002104</name>
</gene>
<evidence type="ECO:0000313" key="2">
    <source>
        <dbReference type="Proteomes" id="UP001364224"/>
    </source>
</evidence>
<accession>A0ABU8B7R4</accession>
<keyword evidence="1" id="KW-0378">Hydrolase</keyword>
<dbReference type="EMBL" id="JAZHRV010000001">
    <property type="protein sequence ID" value="MEH2554575.1"/>
    <property type="molecule type" value="Genomic_DNA"/>
</dbReference>
<comment type="caution">
    <text evidence="1">The sequence shown here is derived from an EMBL/GenBank/DDBJ whole genome shotgun (WGS) entry which is preliminary data.</text>
</comment>
<evidence type="ECO:0000313" key="1">
    <source>
        <dbReference type="EMBL" id="MEH2554575.1"/>
    </source>
</evidence>
<name>A0ABU8B7R4_9BRAD</name>
<dbReference type="PANTHER" id="PTHR22946:SF12">
    <property type="entry name" value="CONIDIAL PIGMENT BIOSYNTHESIS PROTEIN AYG1 (AFU_ORTHOLOGUE AFUA_2G17550)"/>
    <property type="match status" value="1"/>
</dbReference>
<dbReference type="InterPro" id="IPR029058">
    <property type="entry name" value="AB_hydrolase_fold"/>
</dbReference>